<dbReference type="GO" id="GO:0016491">
    <property type="term" value="F:oxidoreductase activity"/>
    <property type="evidence" value="ECO:0007669"/>
    <property type="project" value="UniProtKB-KW"/>
</dbReference>
<proteinExistence type="inferred from homology"/>
<dbReference type="EMBL" id="CP059165">
    <property type="protein sequence ID" value="QLL05480.1"/>
    <property type="molecule type" value="Genomic_DNA"/>
</dbReference>
<organism evidence="5 6">
    <name type="scientific">Mycobacterium vicinigordonae</name>
    <dbReference type="NCBI Taxonomy" id="1719132"/>
    <lineage>
        <taxon>Bacteria</taxon>
        <taxon>Bacillati</taxon>
        <taxon>Actinomycetota</taxon>
        <taxon>Actinomycetes</taxon>
        <taxon>Mycobacteriales</taxon>
        <taxon>Mycobacteriaceae</taxon>
        <taxon>Mycobacterium</taxon>
    </lineage>
</organism>
<dbReference type="PRINTS" id="PR00081">
    <property type="entry name" value="GDHRDH"/>
</dbReference>
<dbReference type="KEGG" id="mgor:H0P51_16605"/>
<evidence type="ECO:0000256" key="2">
    <source>
        <dbReference type="ARBA" id="ARBA00023002"/>
    </source>
</evidence>
<keyword evidence="6" id="KW-1185">Reference proteome</keyword>
<dbReference type="PANTHER" id="PTHR44196">
    <property type="entry name" value="DEHYDROGENASE/REDUCTASE SDR FAMILY MEMBER 7B"/>
    <property type="match status" value="1"/>
</dbReference>
<reference evidence="6" key="3">
    <citation type="submission" date="2023-07" db="EMBL/GenBank/DDBJ databases">
        <title>Description of Mycobacterium gordonae subsp. intergordonae subsp.nov. and Mycobacterium gordonae subsp. gordonae subsp. nov.</title>
        <authorList>
            <person name="Huang H."/>
        </authorList>
    </citation>
    <scope>NUCLEOTIDE SEQUENCE [LARGE SCALE GENOMIC DNA]</scope>
    <source>
        <strain evidence="6">24</strain>
    </source>
</reference>
<dbReference type="Gene3D" id="3.40.50.720">
    <property type="entry name" value="NAD(P)-binding Rossmann-like Domain"/>
    <property type="match status" value="1"/>
</dbReference>
<dbReference type="InterPro" id="IPR057326">
    <property type="entry name" value="KR_dom"/>
</dbReference>
<dbReference type="Pfam" id="PF00106">
    <property type="entry name" value="adh_short"/>
    <property type="match status" value="1"/>
</dbReference>
<dbReference type="InterPro" id="IPR036291">
    <property type="entry name" value="NAD(P)-bd_dom_sf"/>
</dbReference>
<dbReference type="SMART" id="SM00822">
    <property type="entry name" value="PKS_KR"/>
    <property type="match status" value="1"/>
</dbReference>
<evidence type="ECO:0000259" key="4">
    <source>
        <dbReference type="SMART" id="SM00822"/>
    </source>
</evidence>
<dbReference type="RefSeq" id="WP_180913890.1">
    <property type="nucleotide sequence ID" value="NZ_CP059165.1"/>
</dbReference>
<dbReference type="Proteomes" id="UP000510682">
    <property type="component" value="Chromosome"/>
</dbReference>
<feature type="domain" description="Ketoreductase" evidence="4">
    <location>
        <begin position="11"/>
        <end position="192"/>
    </location>
</feature>
<dbReference type="CDD" id="cd05233">
    <property type="entry name" value="SDR_c"/>
    <property type="match status" value="1"/>
</dbReference>
<comment type="similarity">
    <text evidence="1 3">Belongs to the short-chain dehydrogenases/reductases (SDR) family.</text>
</comment>
<dbReference type="GO" id="GO:0016020">
    <property type="term" value="C:membrane"/>
    <property type="evidence" value="ECO:0007669"/>
    <property type="project" value="TreeGrafter"/>
</dbReference>
<dbReference type="InterPro" id="IPR002347">
    <property type="entry name" value="SDR_fam"/>
</dbReference>
<dbReference type="PRINTS" id="PR00080">
    <property type="entry name" value="SDRFAMILY"/>
</dbReference>
<reference evidence="5 6" key="2">
    <citation type="submission" date="2020-07" db="EMBL/GenBank/DDBJ databases">
        <authorList>
            <person name="Yu X."/>
        </authorList>
    </citation>
    <scope>NUCLEOTIDE SEQUENCE [LARGE SCALE GENOMIC DNA]</scope>
    <source>
        <strain evidence="6">24</strain>
    </source>
</reference>
<gene>
    <name evidence="5" type="ORF">H0P51_16605</name>
</gene>
<evidence type="ECO:0000313" key="6">
    <source>
        <dbReference type="Proteomes" id="UP000510682"/>
    </source>
</evidence>
<keyword evidence="2" id="KW-0560">Oxidoreductase</keyword>
<accession>A0A7D6IJJ9</accession>
<dbReference type="NCBIfam" id="NF004526">
    <property type="entry name" value="PRK05872.1"/>
    <property type="match status" value="1"/>
</dbReference>
<sequence>MTGAQHNVQDKVVFITGAGRGIGAEVARRLHNKGAKLVLTDLGEAELKSIGAELGGDGRVLTVVADVRDLAAMQAAADQAVEKFGGIDVVVANAGIASYGSVLNVDPEAVKRVLDVNLLGVFYTVRAALPSIIDRRGYVLIVSSMAAFAAAPGMAPYDMSKAGNEHLANALRLEVAHLGVSVGSAHMSWIDTALVRDTKGDLPAFGELLSKLPPPLGKTTSVNKCAAAFVKGIEGRKKRVYCPGWVGALRWLKPVLSTRIGEAPLLKSANETMPKMDAQVAALGRSTSAYTHALEKPSGS</sequence>
<dbReference type="SUPFAM" id="SSF51735">
    <property type="entry name" value="NAD(P)-binding Rossmann-fold domains"/>
    <property type="match status" value="1"/>
</dbReference>
<evidence type="ECO:0000256" key="1">
    <source>
        <dbReference type="ARBA" id="ARBA00006484"/>
    </source>
</evidence>
<evidence type="ECO:0000256" key="3">
    <source>
        <dbReference type="RuleBase" id="RU000363"/>
    </source>
</evidence>
<dbReference type="AlphaFoldDB" id="A0A7D6IJJ9"/>
<name>A0A7D6IJJ9_9MYCO</name>
<reference evidence="6" key="1">
    <citation type="submission" date="2020-07" db="EMBL/GenBank/DDBJ databases">
        <title>Description of Mycobacterium gordonae subsp. intergordonae subsp.nov. and Mycobacterium gordonae subsp. gordonae subsp. nov.</title>
        <authorList>
            <person name="Yu X."/>
        </authorList>
    </citation>
    <scope>NUCLEOTIDE SEQUENCE [LARGE SCALE GENOMIC DNA]</scope>
    <source>
        <strain evidence="6">24</strain>
    </source>
</reference>
<protein>
    <submittedName>
        <fullName evidence="5">SDR family oxidoreductase</fullName>
    </submittedName>
</protein>
<evidence type="ECO:0000313" key="5">
    <source>
        <dbReference type="EMBL" id="QLL05480.1"/>
    </source>
</evidence>
<dbReference type="PANTHER" id="PTHR44196:SF1">
    <property type="entry name" value="DEHYDROGENASE_REDUCTASE SDR FAMILY MEMBER 7B"/>
    <property type="match status" value="1"/>
</dbReference>